<comment type="caution">
    <text evidence="3">The sequence shown here is derived from an EMBL/GenBank/DDBJ whole genome shotgun (WGS) entry which is preliminary data.</text>
</comment>
<evidence type="ECO:0000313" key="3">
    <source>
        <dbReference type="EMBL" id="TWB15548.1"/>
    </source>
</evidence>
<dbReference type="InterPro" id="IPR036709">
    <property type="entry name" value="Autotransporte_beta_dom_sf"/>
</dbReference>
<dbReference type="Gene3D" id="2.40.128.130">
    <property type="entry name" value="Autotransporter beta-domain"/>
    <property type="match status" value="1"/>
</dbReference>
<reference evidence="3 4" key="1">
    <citation type="submission" date="2019-06" db="EMBL/GenBank/DDBJ databases">
        <title>Genomic Encyclopedia of Type Strains, Phase IV (KMG-V): Genome sequencing to study the core and pangenomes of soil and plant-associated prokaryotes.</title>
        <authorList>
            <person name="Whitman W."/>
        </authorList>
    </citation>
    <scope>NUCLEOTIDE SEQUENCE [LARGE SCALE GENOMIC DNA]</scope>
    <source>
        <strain evidence="3 4">BR 11865</strain>
    </source>
</reference>
<keyword evidence="4" id="KW-1185">Reference proteome</keyword>
<dbReference type="PROSITE" id="PS51208">
    <property type="entry name" value="AUTOTRANSPORTER"/>
    <property type="match status" value="1"/>
</dbReference>
<evidence type="ECO:0000256" key="1">
    <source>
        <dbReference type="SAM" id="MobiDB-lite"/>
    </source>
</evidence>
<dbReference type="SUPFAM" id="SSF103515">
    <property type="entry name" value="Autotransporter"/>
    <property type="match status" value="1"/>
</dbReference>
<organism evidence="3 4">
    <name type="scientific">Nitrospirillum amazonense</name>
    <dbReference type="NCBI Taxonomy" id="28077"/>
    <lineage>
        <taxon>Bacteria</taxon>
        <taxon>Pseudomonadati</taxon>
        <taxon>Pseudomonadota</taxon>
        <taxon>Alphaproteobacteria</taxon>
        <taxon>Rhodospirillales</taxon>
        <taxon>Azospirillaceae</taxon>
        <taxon>Nitrospirillum</taxon>
    </lineage>
</organism>
<dbReference type="RefSeq" id="WP_246138889.1">
    <property type="nucleotide sequence ID" value="NZ_VITO01000029.1"/>
</dbReference>
<protein>
    <submittedName>
        <fullName evidence="3">Uncharacterized protein with beta-barrel porin domain</fullName>
    </submittedName>
</protein>
<feature type="non-terminal residue" evidence="3">
    <location>
        <position position="1"/>
    </location>
</feature>
<dbReference type="SMART" id="SM00869">
    <property type="entry name" value="Autotransporter"/>
    <property type="match status" value="1"/>
</dbReference>
<dbReference type="InterPro" id="IPR005546">
    <property type="entry name" value="Autotransporte_beta"/>
</dbReference>
<feature type="domain" description="Autotransporter" evidence="2">
    <location>
        <begin position="361"/>
        <end position="642"/>
    </location>
</feature>
<sequence>GATVTSGITGLSATAVTSGSNLLAAAGNDYIGASLDTLNNTGTLANTAGGATALYIAATGTLGTLANSGTVSGNITNLSANDLAITGGTDAAPGVFTGGTVTNTRSDLRFVRGVMMLNDRITVGSHTVFNSGATLLVTSAVNITGSYSQTGGALVVGVSSTTSYGTLVISGSASLTGGSVTLTAVNGGQLSAGSYTIASAGSTLTTSNLTLTAAGYTVTSSTITANGATDLVLTLSSGSGGTTGPTGPTGPATPSTQYTAVGLAAGGPGVGTGRALDVIANSDGASAQAFQTAVLTRLSKLSGEAQQLAVTQLSPSQLTPQINTFSVTPSTNAISQHQQHAAAHMDGPMGDVNGKGAAAGSDGQQGAVWGEILGGGVLRGNNADAAGYSGTTAGLVVGADWYADDTVMAGLAFSWLNGSVNGEGTAAGSQTKAASYQLTAYSVWRPDWADQRLSVEGQASFGYNHYDQRRWIGFLGARANANYGGEQYLGKVTVGYDLPVSSSFTLTPQASVRAVRLTNHAYDEHDAGVANMAVGALKVDNLTQELGAKLSGKMDTGLGRLLPDLRLAWVHDYLNGPIATTSVLAGTSFVSSIGRTAADGLGIGVGATLDQGDGFKLRLEYSGELRRDYQSHAGVLRATFDF</sequence>
<feature type="region of interest" description="Disordered" evidence="1">
    <location>
        <begin position="340"/>
        <end position="360"/>
    </location>
</feature>
<dbReference type="AlphaFoldDB" id="A0A560F1P7"/>
<dbReference type="Pfam" id="PF03797">
    <property type="entry name" value="Autotransporter"/>
    <property type="match status" value="1"/>
</dbReference>
<proteinExistence type="predicted"/>
<accession>A0A560F1P7</accession>
<name>A0A560F1P7_9PROT</name>
<dbReference type="Proteomes" id="UP000316545">
    <property type="component" value="Unassembled WGS sequence"/>
</dbReference>
<dbReference type="EMBL" id="VITO01000029">
    <property type="protein sequence ID" value="TWB15548.1"/>
    <property type="molecule type" value="Genomic_DNA"/>
</dbReference>
<gene>
    <name evidence="3" type="ORF">FBZ88_1291</name>
</gene>
<evidence type="ECO:0000259" key="2">
    <source>
        <dbReference type="PROSITE" id="PS51208"/>
    </source>
</evidence>
<evidence type="ECO:0000313" key="4">
    <source>
        <dbReference type="Proteomes" id="UP000316545"/>
    </source>
</evidence>